<dbReference type="InterPro" id="IPR010918">
    <property type="entry name" value="PurM-like_C_dom"/>
</dbReference>
<comment type="caution">
    <text evidence="12">The sequence shown here is derived from an EMBL/GenBank/DDBJ whole genome shotgun (WGS) entry which is preliminary data.</text>
</comment>
<evidence type="ECO:0000256" key="9">
    <source>
        <dbReference type="ARBA" id="ARBA00023000"/>
    </source>
</evidence>
<reference evidence="12 13" key="1">
    <citation type="submission" date="2016-11" db="EMBL/GenBank/DDBJ databases">
        <title>Draft Genome Sequences of Nine Cyanobacterial Strains from Diverse Habitats.</title>
        <authorList>
            <person name="Zhu T."/>
            <person name="Hou S."/>
            <person name="Lu X."/>
            <person name="Hess W.R."/>
        </authorList>
    </citation>
    <scope>NUCLEOTIDE SEQUENCE [LARGE SCALE GENOMIC DNA]</scope>
    <source>
        <strain evidence="12 13">IAM M-71</strain>
    </source>
</reference>
<comment type="pathway">
    <text evidence="10">Purine metabolism; IMP biosynthesis via de novo pathway; 5-amino-1-(5-phospho-D-ribosyl)imidazole from N(2)-formyl-N(1)-(5-phospho-D-ribosyl)glycinamide: step 1/2.</text>
</comment>
<dbReference type="EC" id="6.3.5.3" evidence="10"/>
<dbReference type="PROSITE" id="PS50817">
    <property type="entry name" value="INTEIN_N_TER"/>
    <property type="match status" value="1"/>
</dbReference>
<dbReference type="SUPFAM" id="SSF55608">
    <property type="entry name" value="Homing endonucleases"/>
    <property type="match status" value="1"/>
</dbReference>
<comment type="subunit">
    <text evidence="10">Monomer. Part of the FGAM synthase complex composed of 1 PurL, 1 PurQ and 2 PurS subunits.</text>
</comment>
<dbReference type="Gene3D" id="3.30.1330.10">
    <property type="entry name" value="PurM-like, N-terminal domain"/>
    <property type="match status" value="3"/>
</dbReference>
<keyword evidence="9" id="KW-0651">Protein splicing</keyword>
<dbReference type="RefSeq" id="WP_073592557.1">
    <property type="nucleotide sequence ID" value="NZ_MRCE01000005.1"/>
</dbReference>
<comment type="catalytic activity">
    <reaction evidence="10">
        <text>N(2)-formyl-N(1)-(5-phospho-beta-D-ribosyl)glycinamide + L-glutamine + ATP + H2O = 2-formamido-N(1)-(5-O-phospho-beta-D-ribosyl)acetamidine + L-glutamate + ADP + phosphate + H(+)</text>
        <dbReference type="Rhea" id="RHEA:17129"/>
        <dbReference type="ChEBI" id="CHEBI:15377"/>
        <dbReference type="ChEBI" id="CHEBI:15378"/>
        <dbReference type="ChEBI" id="CHEBI:29985"/>
        <dbReference type="ChEBI" id="CHEBI:30616"/>
        <dbReference type="ChEBI" id="CHEBI:43474"/>
        <dbReference type="ChEBI" id="CHEBI:58359"/>
        <dbReference type="ChEBI" id="CHEBI:147286"/>
        <dbReference type="ChEBI" id="CHEBI:147287"/>
        <dbReference type="ChEBI" id="CHEBI:456216"/>
        <dbReference type="EC" id="6.3.5.3"/>
    </reaction>
</comment>
<dbReference type="NCBIfam" id="TIGR01445">
    <property type="entry name" value="intein_Nterm"/>
    <property type="match status" value="1"/>
</dbReference>
<dbReference type="Pfam" id="PF00586">
    <property type="entry name" value="AIRS"/>
    <property type="match status" value="2"/>
</dbReference>
<dbReference type="PANTHER" id="PTHR43555:SF1">
    <property type="entry name" value="PHOSPHORIBOSYLFORMYLGLYCINAMIDINE SYNTHASE SUBUNIT PURL"/>
    <property type="match status" value="1"/>
</dbReference>
<dbReference type="STRING" id="454136.NIES2119_06050"/>
<evidence type="ECO:0000256" key="3">
    <source>
        <dbReference type="ARBA" id="ARBA00022723"/>
    </source>
</evidence>
<feature type="binding site" evidence="10">
    <location>
        <position position="1037"/>
    </location>
    <ligand>
        <name>substrate</name>
    </ligand>
</feature>
<dbReference type="UniPathway" id="UPA00074">
    <property type="reaction ID" value="UER00128"/>
</dbReference>
<dbReference type="InterPro" id="IPR016188">
    <property type="entry name" value="PurM-like_N"/>
</dbReference>
<evidence type="ECO:0000313" key="12">
    <source>
        <dbReference type="EMBL" id="OKH39304.1"/>
    </source>
</evidence>
<sequence length="1264" mass="138789">MFTNTPFSPEEIASEGLKPEEYQEIVNRLGRHPNKAELGMFGVMWSEHCCYKNSRPLLKQFPTTGDRILVGPGENAGVVDLGDGQRLAFKIESHNHPSAVEPFQGAATGVGGILRDIFTMGARPIAVLNSLRFGNLEDAKTRRIFSGVVEGIAHYGNCLVPEETFIWRDKDGVHFDTIGNFVESRLPTGKTTAELDANNSVETLSVDPDTLESCWQPVRRIFKRRTQQLVTIKTNLSRKITVTPDHPCFIRRNDNWDILPAQSLSIGDEIPLLTNLPLPESETVQPLDLLSYLDEAQSQGVYVALPSNWQPTDVIRRALQLLEPSACNRSRYLKKGILPLWQFLKLESLLNVSRNQIYLYRKSGKANYSKAVIQPDEVFARLLGYYLSEGCVSQNGNTYKIIFTFALHETEYVNDVLDGLKLLGLRGCVEKRQSTIVVYATSWLLGYALKNVWQCGTQASNKAFPAFVFQWPNYLQQEALKGLLRGDGSLTTRTNGSHAKITFATISHKLFAQAVTLIQNQGAIPLIYQRPASEGQIQGRTHQRLPLWQLEVCNFAGLTALAKVFSEERTVELATALTRYNGTKYSFPRFRQSSSDVAVVKIKSIETNSVEECDVYDVEVDNTHLFVTTSGIVTHNCVGVPTIGGEVYFDPAYSGNPLVNAMAMGLMETPEIVKSGANGIGNPVLYVGSTTGRDGMGGASFASAELSDASMDDRPAVQVGDPFMEKSLIEACLEAFKTGAVVAAQDMGAAGITCSTSEMAAKGGVGIELDLDKIPVRETGMVPYEYLLSESQERMLFVAHKGREQELIDIFHRWDLQAVVAGTVIEEPIVRILFQGKVAAEIPATALADNTPIYHRELLSEPPEYAKKAWEWSPETLPVSTSEGIEISGNFQTWNDVLLNLLDTPSIASKRWVYRQYDHQVQNNTVLFPGGADAAVVRVRPLEGEVNPALLNKGVAATVDCNSRYVYLNPYEGAKAVVAEAARNLSCVGAEPVAVTDNLNFGSPEKPVGYWQLAEACRGISEACKEFKTPVTGGNVSLYNETLDSEGNPQPIYPTPVIGMVGIIPDLTKICGQGWQNEGDFIYLLGIPIQSKIANQKSNIVLGASEYLAAIHGIIAGKPPEVDYDLELIVQAACREGIRQGWVRSAHDCAEGGLAVALAEACISGNLGAEINLGVSKEQSERWDNLLFGEGGARILVSVLQDRTEIWESYLQEQLGSNWQKIGRVGDANQNLRILTSDNTLLIDVSIAVVGDRYNHAIERRLAV</sequence>
<feature type="binding site" evidence="10">
    <location>
        <position position="1034"/>
    </location>
    <ligand>
        <name>ATP</name>
        <dbReference type="ChEBI" id="CHEBI:30616"/>
    </ligand>
</feature>
<dbReference type="AlphaFoldDB" id="A0A1U7IPQ2"/>
<dbReference type="NCBIfam" id="TIGR01443">
    <property type="entry name" value="intein_Cterm"/>
    <property type="match status" value="1"/>
</dbReference>
<dbReference type="InterPro" id="IPR003586">
    <property type="entry name" value="Hint_dom_C"/>
</dbReference>
<dbReference type="InterPro" id="IPR004042">
    <property type="entry name" value="Intein_endonuc_central"/>
</dbReference>
<feature type="binding site" evidence="10">
    <location>
        <begin position="790"/>
        <end position="792"/>
    </location>
    <ligand>
        <name>substrate</name>
    </ligand>
</feature>
<dbReference type="GO" id="GO:0006189">
    <property type="term" value="P:'de novo' IMP biosynthetic process"/>
    <property type="evidence" value="ECO:0007669"/>
    <property type="project" value="UniProtKB-UniRule"/>
</dbReference>
<keyword evidence="7 10" id="KW-0067">ATP-binding</keyword>
<dbReference type="InterPro" id="IPR006142">
    <property type="entry name" value="INTEIN"/>
</dbReference>
<keyword evidence="5 10" id="KW-0658">Purine biosynthesis</keyword>
<dbReference type="SUPFAM" id="SSF55326">
    <property type="entry name" value="PurM N-terminal domain-like"/>
    <property type="match status" value="3"/>
</dbReference>
<feature type="binding site" evidence="10">
    <location>
        <position position="997"/>
    </location>
    <ligand>
        <name>ATP</name>
        <dbReference type="ChEBI" id="CHEBI:30616"/>
    </ligand>
</feature>
<evidence type="ECO:0000256" key="7">
    <source>
        <dbReference type="ARBA" id="ARBA00022840"/>
    </source>
</evidence>
<feature type="domain" description="DOD-type homing endonuclease" evidence="11">
    <location>
        <begin position="382"/>
        <end position="523"/>
    </location>
</feature>
<protein>
    <recommendedName>
        <fullName evidence="10">Phosphoribosylformylglycinamidine synthase subunit PurL</fullName>
        <shortName evidence="10">FGAM synthase</shortName>
        <ecNumber evidence="10">6.3.5.3</ecNumber>
    </recommendedName>
    <alternativeName>
        <fullName evidence="10">Formylglycinamide ribonucleotide amidotransferase subunit II</fullName>
        <shortName evidence="10">FGAR amidotransferase II</shortName>
        <shortName evidence="10">FGAR-AT II</shortName>
    </alternativeName>
    <alternativeName>
        <fullName evidence="10">Glutamine amidotransferase PurL</fullName>
    </alternativeName>
    <alternativeName>
        <fullName evidence="10">Phosphoribosylformylglycinamidine synthase subunit II</fullName>
    </alternativeName>
</protein>
<dbReference type="Gene3D" id="3.90.650.10">
    <property type="entry name" value="PurM-like C-terminal domain"/>
    <property type="match status" value="2"/>
</dbReference>
<feature type="binding site" evidence="10">
    <location>
        <position position="1035"/>
    </location>
    <ligand>
        <name>Mg(2+)</name>
        <dbReference type="ChEBI" id="CHEBI:18420"/>
        <label>1</label>
    </ligand>
</feature>
<dbReference type="InterPro" id="IPR041609">
    <property type="entry name" value="PurL_linker"/>
</dbReference>
<dbReference type="NCBIfam" id="TIGR01736">
    <property type="entry name" value="FGAM_synth_II"/>
    <property type="match status" value="1"/>
</dbReference>
<accession>A0A1U7IPQ2</accession>
<dbReference type="PANTHER" id="PTHR43555">
    <property type="entry name" value="PHOSPHORIBOSYLFORMYLGLYCINAMIDINE SYNTHASE SUBUNIT PURL"/>
    <property type="match status" value="1"/>
</dbReference>
<dbReference type="SUPFAM" id="SSF51294">
    <property type="entry name" value="Hedgehog/intein (Hint) domain"/>
    <property type="match status" value="1"/>
</dbReference>
<dbReference type="EMBL" id="MRCE01000005">
    <property type="protein sequence ID" value="OKH39304.1"/>
    <property type="molecule type" value="Genomic_DNA"/>
</dbReference>
<organism evidence="12 13">
    <name type="scientific">[Phormidium ambiguum] IAM M-71</name>
    <dbReference type="NCBI Taxonomy" id="454136"/>
    <lineage>
        <taxon>Bacteria</taxon>
        <taxon>Bacillati</taxon>
        <taxon>Cyanobacteriota</taxon>
        <taxon>Cyanophyceae</taxon>
        <taxon>Oscillatoriophycideae</taxon>
        <taxon>Aerosakkonematales</taxon>
        <taxon>Aerosakkonemataceae</taxon>
        <taxon>Floridanema</taxon>
    </lineage>
</organism>
<dbReference type="CDD" id="cd00081">
    <property type="entry name" value="Hint"/>
    <property type="match status" value="1"/>
</dbReference>
<dbReference type="SMART" id="SM00306">
    <property type="entry name" value="HintN"/>
    <property type="match status" value="1"/>
</dbReference>
<dbReference type="InterPro" id="IPR027434">
    <property type="entry name" value="Homing_endonucl"/>
</dbReference>
<dbReference type="InterPro" id="IPR036676">
    <property type="entry name" value="PurM-like_C_sf"/>
</dbReference>
<evidence type="ECO:0000256" key="6">
    <source>
        <dbReference type="ARBA" id="ARBA00022813"/>
    </source>
</evidence>
<dbReference type="GO" id="GO:0005737">
    <property type="term" value="C:cytoplasm"/>
    <property type="evidence" value="ECO:0007669"/>
    <property type="project" value="UniProtKB-SubCell"/>
</dbReference>
<proteinExistence type="inferred from homology"/>
<evidence type="ECO:0000256" key="1">
    <source>
        <dbReference type="ARBA" id="ARBA00022490"/>
    </source>
</evidence>
<keyword evidence="1 10" id="KW-0963">Cytoplasm</keyword>
<dbReference type="Pfam" id="PF14890">
    <property type="entry name" value="Intein_splicing"/>
    <property type="match status" value="1"/>
</dbReference>
<evidence type="ECO:0000256" key="5">
    <source>
        <dbReference type="ARBA" id="ARBA00022755"/>
    </source>
</evidence>
<dbReference type="InterPro" id="IPR036844">
    <property type="entry name" value="Hint_dom_sf"/>
</dbReference>
<keyword evidence="2 10" id="KW-0436">Ligase</keyword>
<dbReference type="OrthoDB" id="9804441at2"/>
<feature type="binding site" evidence="10">
    <location>
        <position position="746"/>
    </location>
    <ligand>
        <name>Mg(2+)</name>
        <dbReference type="ChEBI" id="CHEBI:18420"/>
        <label>2</label>
    </ligand>
</feature>
<keyword evidence="6" id="KW-0068">Autocatalytic cleavage</keyword>
<dbReference type="CDD" id="cd02204">
    <property type="entry name" value="PurL_repeat2"/>
    <property type="match status" value="1"/>
</dbReference>
<dbReference type="SUPFAM" id="SSF56042">
    <property type="entry name" value="PurM C-terminal domain-like"/>
    <property type="match status" value="2"/>
</dbReference>
<comment type="function">
    <text evidence="10">Part of the phosphoribosylformylglycinamidine synthase complex involved in the purines biosynthetic pathway. Catalyzes the ATP-dependent conversion of formylglycinamide ribonucleotide (FGAR) and glutamine to yield formylglycinamidine ribonucleotide (FGAM) and glutamate. The FGAM synthase complex is composed of three subunits. PurQ produces an ammonia molecule by converting glutamine to glutamate. PurL transfers the ammonia molecule to FGAR to form FGAM in an ATP-dependent manner. PurS interacts with PurQ and PurL and is thought to assist in the transfer of the ammonia molecule from PurQ to PurL.</text>
</comment>
<evidence type="ECO:0000256" key="2">
    <source>
        <dbReference type="ARBA" id="ARBA00022598"/>
    </source>
</evidence>
<dbReference type="HAMAP" id="MF_00420">
    <property type="entry name" value="PurL_2"/>
    <property type="match status" value="1"/>
</dbReference>
<evidence type="ECO:0000256" key="4">
    <source>
        <dbReference type="ARBA" id="ARBA00022741"/>
    </source>
</evidence>
<dbReference type="Proteomes" id="UP000185860">
    <property type="component" value="Unassembled WGS sequence"/>
</dbReference>
<dbReference type="GO" id="GO:0004519">
    <property type="term" value="F:endonuclease activity"/>
    <property type="evidence" value="ECO:0007669"/>
    <property type="project" value="InterPro"/>
</dbReference>
<name>A0A1U7IPQ2_9CYAN</name>
<dbReference type="Gene3D" id="2.170.16.10">
    <property type="entry name" value="Hedgehog/Intein (Hint) domain"/>
    <property type="match status" value="2"/>
</dbReference>
<dbReference type="InterPro" id="IPR030934">
    <property type="entry name" value="Intein_C"/>
</dbReference>
<evidence type="ECO:0000313" key="13">
    <source>
        <dbReference type="Proteomes" id="UP000185860"/>
    </source>
</evidence>
<dbReference type="InterPro" id="IPR036921">
    <property type="entry name" value="PurM-like_N_sf"/>
</dbReference>
<keyword evidence="4 10" id="KW-0547">Nucleotide-binding</keyword>
<dbReference type="NCBIfam" id="NF002290">
    <property type="entry name" value="PRK01213.1"/>
    <property type="match status" value="1"/>
</dbReference>
<evidence type="ECO:0000259" key="11">
    <source>
        <dbReference type="PROSITE" id="PS50819"/>
    </source>
</evidence>
<evidence type="ECO:0000256" key="10">
    <source>
        <dbReference type="HAMAP-Rule" id="MF_00420"/>
    </source>
</evidence>
<dbReference type="PROSITE" id="PS50818">
    <property type="entry name" value="INTEIN_C_TER"/>
    <property type="match status" value="1"/>
</dbReference>
<feature type="binding site" evidence="10">
    <location>
        <position position="718"/>
    </location>
    <ligand>
        <name>substrate</name>
    </ligand>
</feature>
<comment type="caution">
    <text evidence="10">Lacks conserved residue(s) required for the propagation of feature annotation.</text>
</comment>
<dbReference type="InterPro" id="IPR006141">
    <property type="entry name" value="Intein_N"/>
</dbReference>
<dbReference type="GO" id="GO:0004642">
    <property type="term" value="F:phosphoribosylformylglycinamidine synthase activity"/>
    <property type="evidence" value="ECO:0007669"/>
    <property type="project" value="UniProtKB-UniRule"/>
</dbReference>
<dbReference type="InterPro" id="IPR010074">
    <property type="entry name" value="PRibForGlyAmidine_synth_PurL"/>
</dbReference>
<dbReference type="PROSITE" id="PS50819">
    <property type="entry name" value="INTEIN_ENDONUCLEASE"/>
    <property type="match status" value="1"/>
</dbReference>
<comment type="subcellular location">
    <subcellularLocation>
        <location evidence="10">Cytoplasm</location>
    </subcellularLocation>
</comment>
<gene>
    <name evidence="10" type="primary">purL</name>
    <name evidence="12" type="ORF">NIES2119_06050</name>
</gene>
<dbReference type="SMART" id="SM00305">
    <property type="entry name" value="HintC"/>
    <property type="match status" value="1"/>
</dbReference>
<comment type="similarity">
    <text evidence="10">Belongs to the FGAMS family.</text>
</comment>
<dbReference type="Pfam" id="PF02769">
    <property type="entry name" value="AIRS_C"/>
    <property type="match status" value="2"/>
</dbReference>
<dbReference type="GO" id="GO:0000287">
    <property type="term" value="F:magnesium ion binding"/>
    <property type="evidence" value="ECO:0007669"/>
    <property type="project" value="UniProtKB-UniRule"/>
</dbReference>
<dbReference type="InterPro" id="IPR003587">
    <property type="entry name" value="Hint_dom_N"/>
</dbReference>
<dbReference type="GO" id="GO:0016539">
    <property type="term" value="P:intein-mediated protein splicing"/>
    <property type="evidence" value="ECO:0007669"/>
    <property type="project" value="InterPro"/>
</dbReference>
<dbReference type="Gene3D" id="3.10.28.10">
    <property type="entry name" value="Homing endonucleases"/>
    <property type="match status" value="1"/>
</dbReference>
<keyword evidence="8 10" id="KW-0460">Magnesium</keyword>
<keyword evidence="3 10" id="KW-0479">Metal-binding</keyword>
<dbReference type="PRINTS" id="PR00379">
    <property type="entry name" value="INTEIN"/>
</dbReference>
<evidence type="ECO:0000256" key="8">
    <source>
        <dbReference type="ARBA" id="ARBA00022842"/>
    </source>
</evidence>
<dbReference type="GO" id="GO:0005524">
    <property type="term" value="F:ATP binding"/>
    <property type="evidence" value="ECO:0007669"/>
    <property type="project" value="UniProtKB-UniRule"/>
</dbReference>
<dbReference type="Pfam" id="PF18072">
    <property type="entry name" value="FGAR-AT_linker"/>
    <property type="match status" value="1"/>
</dbReference>